<dbReference type="Pfam" id="PF04434">
    <property type="entry name" value="SWIM"/>
    <property type="match status" value="1"/>
</dbReference>
<organism evidence="6 7">
    <name type="scientific">Melghirimyces thermohalophilus</name>
    <dbReference type="NCBI Taxonomy" id="1236220"/>
    <lineage>
        <taxon>Bacteria</taxon>
        <taxon>Bacillati</taxon>
        <taxon>Bacillota</taxon>
        <taxon>Bacilli</taxon>
        <taxon>Bacillales</taxon>
        <taxon>Thermoactinomycetaceae</taxon>
        <taxon>Melghirimyces</taxon>
    </lineage>
</organism>
<evidence type="ECO:0000259" key="3">
    <source>
        <dbReference type="PROSITE" id="PS50966"/>
    </source>
</evidence>
<reference evidence="6 7" key="1">
    <citation type="submission" date="2016-10" db="EMBL/GenBank/DDBJ databases">
        <authorList>
            <person name="de Groot N.N."/>
        </authorList>
    </citation>
    <scope>NUCLEOTIDE SEQUENCE [LARGE SCALE GENOMIC DNA]</scope>
    <source>
        <strain evidence="6 7">DSM 45514</strain>
    </source>
</reference>
<keyword evidence="7" id="KW-1185">Reference proteome</keyword>
<dbReference type="CDD" id="cd18012">
    <property type="entry name" value="DEXQc_arch_SWI2_SNF2"/>
    <property type="match status" value="1"/>
</dbReference>
<dbReference type="GO" id="GO:0016787">
    <property type="term" value="F:hydrolase activity"/>
    <property type="evidence" value="ECO:0007669"/>
    <property type="project" value="UniProtKB-KW"/>
</dbReference>
<keyword evidence="2" id="KW-0479">Metal-binding</keyword>
<dbReference type="FunFam" id="3.40.50.300:FF:000533">
    <property type="entry name" value="Helicase, Snf2 family"/>
    <property type="match status" value="1"/>
</dbReference>
<dbReference type="Gene3D" id="3.40.50.300">
    <property type="entry name" value="P-loop containing nucleotide triphosphate hydrolases"/>
    <property type="match status" value="1"/>
</dbReference>
<keyword evidence="6" id="KW-0547">Nucleotide-binding</keyword>
<dbReference type="CDD" id="cd18793">
    <property type="entry name" value="SF2_C_SNF"/>
    <property type="match status" value="1"/>
</dbReference>
<dbReference type="SMART" id="SM00487">
    <property type="entry name" value="DEXDc"/>
    <property type="match status" value="1"/>
</dbReference>
<feature type="domain" description="SWIM-type" evidence="3">
    <location>
        <begin position="54"/>
        <end position="94"/>
    </location>
</feature>
<dbReference type="GO" id="GO:0005524">
    <property type="term" value="F:ATP binding"/>
    <property type="evidence" value="ECO:0007669"/>
    <property type="project" value="InterPro"/>
</dbReference>
<dbReference type="PROSITE" id="PS50966">
    <property type="entry name" value="ZF_SWIM"/>
    <property type="match status" value="1"/>
</dbReference>
<accession>A0A1G6IAY3</accession>
<dbReference type="InterPro" id="IPR014001">
    <property type="entry name" value="Helicase_ATP-bd"/>
</dbReference>
<dbReference type="AlphaFoldDB" id="A0A1G6IAY3"/>
<sequence>MSLGISLRQIQTLSANRETYIQGIRYYQDGRVHGLQFQPGVPSFHAFVDGPFSYEVQIGITSHGRLGRVQCDCPAFTSYDGYCKHVVAVLYSLLEWEKEAVPHAAALETGHRRALRDLLDLFQQEPSKEASRSSAQPLSVEYWLGLVPCWDNQVDRWLTVRLKVGPKRHYVVKNIREFLQAFAEGESLFFTNHFTYDPTQFRPAAEDEAMLRFLSRLARNEQQYRHILSPWDSDRREDRRNLIIPPDQVGDCLRLLPRGHFVWEQGGRRYTELSLINRFPISFYLGKQGRDLVLLSEDEGAEDGPSLSEEPLLLSRDGTCFYKGNIYNLTSRQMEQILPLYRRLCQLPEKKLWIVPGEEQEAFVSAALPVMKEEGCLNVDRRVSTQLLQRPLQAEIRLDRRIDEEREQLTADLRYTYGEIQVNPFTSGEKQGRDGRLLIREMDKEQRIMQIFEEAGFQFNGRELHLDGEENLYSFLYDKMPQLEELADVYTTLSLRQILVEPASQPVPRIDVDDTSGWLEVQFDLPDVGEEELERLLQALIEKKRYYRLSEGSFIPLEGSESFHALMEEGGRPVIEEGKLKLPASRALQLEEMEGLEKGPQFQRLLRNIRNPENLDFTPPAAMASVLRDYQRFGFRWMKTLAHYQLGGILADDMGLGKTIQALAFIVSELEAAPTKAQALVVAPASLIYNWERECTRFAPQLKTVVVAGKRERRRTILEHKEDVDLLITSYPLLRRDIDSYQSHRFQTVIFDEAQSFKNHQSQTAQVVKRLRAKTRFALSGTPIENTLEELGSIFDVILPGFFSGKQAVRRMSAEQVRRRVRPFILRRMKRDVLDELPEKTVSVHVSELTDEQKELYLATLQQIRKNTQQALITDGFQKSRIKILAGLTRLRQICCHPSLYLENYAGSSGKMDQLLATVEERLNNRRRLLVFSQFTSMLALIRDALDRRGISYHYLDGRTPSPQRLEMANRFSGGEKDVFLISLKAGGTGLNLTGADTVILYDLWWNPAVEQQAADRAHRIGQKKTVEVLKLIARGTIEEKIHELQQKKQSLFDQVIQPGEEMLSSWSEEEIREILGLM</sequence>
<dbReference type="RefSeq" id="WP_091566130.1">
    <property type="nucleotide sequence ID" value="NZ_FMZA01000002.1"/>
</dbReference>
<dbReference type="Pfam" id="PF00176">
    <property type="entry name" value="SNF2-rel_dom"/>
    <property type="match status" value="1"/>
</dbReference>
<dbReference type="InterPro" id="IPR000330">
    <property type="entry name" value="SNF2_N"/>
</dbReference>
<dbReference type="STRING" id="1236220.SAMN04488112_102145"/>
<dbReference type="InterPro" id="IPR007527">
    <property type="entry name" value="Znf_SWIM"/>
</dbReference>
<dbReference type="PROSITE" id="PS51194">
    <property type="entry name" value="HELICASE_CTER"/>
    <property type="match status" value="1"/>
</dbReference>
<dbReference type="SUPFAM" id="SSF52540">
    <property type="entry name" value="P-loop containing nucleoside triphosphate hydrolases"/>
    <property type="match status" value="2"/>
</dbReference>
<feature type="domain" description="Helicase C-terminal" evidence="5">
    <location>
        <begin position="911"/>
        <end position="1072"/>
    </location>
</feature>
<dbReference type="InterPro" id="IPR027417">
    <property type="entry name" value="P-loop_NTPase"/>
</dbReference>
<dbReference type="InterPro" id="IPR038718">
    <property type="entry name" value="SNF2-like_sf"/>
</dbReference>
<evidence type="ECO:0000259" key="5">
    <source>
        <dbReference type="PROSITE" id="PS51194"/>
    </source>
</evidence>
<dbReference type="OrthoDB" id="9760715at2"/>
<feature type="domain" description="Helicase ATP-binding" evidence="4">
    <location>
        <begin position="639"/>
        <end position="801"/>
    </location>
</feature>
<dbReference type="PANTHER" id="PTHR10799">
    <property type="entry name" value="SNF2/RAD54 HELICASE FAMILY"/>
    <property type="match status" value="1"/>
</dbReference>
<protein>
    <submittedName>
        <fullName evidence="6">Superfamily II DNA or RNA helicase, SNF2 family</fullName>
    </submittedName>
</protein>
<keyword evidence="2" id="KW-0863">Zinc-finger</keyword>
<evidence type="ECO:0000256" key="2">
    <source>
        <dbReference type="PROSITE-ProRule" id="PRU00325"/>
    </source>
</evidence>
<keyword evidence="6" id="KW-0347">Helicase</keyword>
<evidence type="ECO:0000259" key="4">
    <source>
        <dbReference type="PROSITE" id="PS51192"/>
    </source>
</evidence>
<dbReference type="Pfam" id="PF08455">
    <property type="entry name" value="SNF2_assoc"/>
    <property type="match status" value="1"/>
</dbReference>
<dbReference type="EMBL" id="FMZA01000002">
    <property type="protein sequence ID" value="SDC03631.1"/>
    <property type="molecule type" value="Genomic_DNA"/>
</dbReference>
<dbReference type="GO" id="GO:0004386">
    <property type="term" value="F:helicase activity"/>
    <property type="evidence" value="ECO:0007669"/>
    <property type="project" value="UniProtKB-KW"/>
</dbReference>
<proteinExistence type="predicted"/>
<dbReference type="Gene3D" id="3.40.50.10810">
    <property type="entry name" value="Tandem AAA-ATPase domain"/>
    <property type="match status" value="1"/>
</dbReference>
<dbReference type="SMART" id="SM00490">
    <property type="entry name" value="HELICc"/>
    <property type="match status" value="1"/>
</dbReference>
<gene>
    <name evidence="6" type="ORF">SAMN04488112_102145</name>
</gene>
<dbReference type="InterPro" id="IPR013663">
    <property type="entry name" value="Helicase_SWF/SNF/SWI_bac"/>
</dbReference>
<evidence type="ECO:0000313" key="7">
    <source>
        <dbReference type="Proteomes" id="UP000199387"/>
    </source>
</evidence>
<evidence type="ECO:0000313" key="6">
    <source>
        <dbReference type="EMBL" id="SDC03631.1"/>
    </source>
</evidence>
<name>A0A1G6IAY3_9BACL</name>
<dbReference type="GO" id="GO:0008270">
    <property type="term" value="F:zinc ion binding"/>
    <property type="evidence" value="ECO:0007669"/>
    <property type="project" value="UniProtKB-KW"/>
</dbReference>
<dbReference type="Proteomes" id="UP000199387">
    <property type="component" value="Unassembled WGS sequence"/>
</dbReference>
<dbReference type="InterPro" id="IPR001650">
    <property type="entry name" value="Helicase_C-like"/>
</dbReference>
<dbReference type="InterPro" id="IPR049730">
    <property type="entry name" value="SNF2/RAD54-like_C"/>
</dbReference>
<dbReference type="PROSITE" id="PS51192">
    <property type="entry name" value="HELICASE_ATP_BIND_1"/>
    <property type="match status" value="1"/>
</dbReference>
<dbReference type="Pfam" id="PF00271">
    <property type="entry name" value="Helicase_C"/>
    <property type="match status" value="1"/>
</dbReference>
<keyword evidence="2" id="KW-0862">Zinc</keyword>
<keyword evidence="1" id="KW-0378">Hydrolase</keyword>
<keyword evidence="6" id="KW-0067">ATP-binding</keyword>
<evidence type="ECO:0000256" key="1">
    <source>
        <dbReference type="ARBA" id="ARBA00022801"/>
    </source>
</evidence>